<feature type="region of interest" description="Disordered" evidence="1">
    <location>
        <begin position="92"/>
        <end position="113"/>
    </location>
</feature>
<evidence type="ECO:0000313" key="3">
    <source>
        <dbReference type="Proteomes" id="UP001162131"/>
    </source>
</evidence>
<protein>
    <submittedName>
        <fullName evidence="2">Uncharacterized protein</fullName>
    </submittedName>
</protein>
<organism evidence="2 3">
    <name type="scientific">Blepharisma stoltei</name>
    <dbReference type="NCBI Taxonomy" id="1481888"/>
    <lineage>
        <taxon>Eukaryota</taxon>
        <taxon>Sar</taxon>
        <taxon>Alveolata</taxon>
        <taxon>Ciliophora</taxon>
        <taxon>Postciliodesmatophora</taxon>
        <taxon>Heterotrichea</taxon>
        <taxon>Heterotrichida</taxon>
        <taxon>Blepharismidae</taxon>
        <taxon>Blepharisma</taxon>
    </lineage>
</organism>
<comment type="caution">
    <text evidence="2">The sequence shown here is derived from an EMBL/GenBank/DDBJ whole genome shotgun (WGS) entry which is preliminary data.</text>
</comment>
<feature type="compositionally biased region" description="Basic residues" evidence="1">
    <location>
        <begin position="99"/>
        <end position="108"/>
    </location>
</feature>
<name>A0AAU9JUA8_9CILI</name>
<feature type="region of interest" description="Disordered" evidence="1">
    <location>
        <begin position="263"/>
        <end position="295"/>
    </location>
</feature>
<gene>
    <name evidence="2" type="ORF">BSTOLATCC_MIC45576</name>
</gene>
<dbReference type="EMBL" id="CAJZBQ010000045">
    <property type="protein sequence ID" value="CAG9328118.1"/>
    <property type="molecule type" value="Genomic_DNA"/>
</dbReference>
<proteinExistence type="predicted"/>
<evidence type="ECO:0000256" key="1">
    <source>
        <dbReference type="SAM" id="MobiDB-lite"/>
    </source>
</evidence>
<accession>A0AAU9JUA8</accession>
<dbReference type="Proteomes" id="UP001162131">
    <property type="component" value="Unassembled WGS sequence"/>
</dbReference>
<dbReference type="AlphaFoldDB" id="A0AAU9JUA8"/>
<evidence type="ECO:0000313" key="2">
    <source>
        <dbReference type="EMBL" id="CAG9328118.1"/>
    </source>
</evidence>
<keyword evidence="3" id="KW-1185">Reference proteome</keyword>
<reference evidence="2" key="1">
    <citation type="submission" date="2021-09" db="EMBL/GenBank/DDBJ databases">
        <authorList>
            <consortium name="AG Swart"/>
            <person name="Singh M."/>
            <person name="Singh A."/>
            <person name="Seah K."/>
            <person name="Emmerich C."/>
        </authorList>
    </citation>
    <scope>NUCLEOTIDE SEQUENCE</scope>
    <source>
        <strain evidence="2">ATCC30299</strain>
    </source>
</reference>
<sequence>MEKRNSVSNVKSMQLTRSDFTLPLFKRKVFSKENKPAQVYNWKSSIPERWIEIKGLDHFKHVSEASNIKNTLDFLIASQKYINKISQPALEKYHSPKEHKSKKSLKPKTSKDQGKQVFEFNTPISKHLDPERIPIKPLKSKSSFTARQWPKKRFTNSLKTKYLIKSKFFQFEDYLIHENESLPYIQPVADKYTITKFALPNGLVSAHKENGEPDIKNISTQSNPRLEEFLKRFEKKSSTINTPKERKGVNGWKLTRGSLKSFLKKKMPPQRSNSDGPLMIAPKEENPQPSSIDEI</sequence>